<sequence length="117" mass="13078">MVKCELPVVTKLSCWALLFRRLLSRWACFGLGLHVPSLIPNSSTPTTTTSITINIITTSCSLRHVSNVYTWQIKPFPLTKRDTAGFLSTIKELGKAVSCVRCTTMKFCSSLSRYVDM</sequence>
<name>A0A5N7B8T3_9EURO</name>
<dbReference type="EMBL" id="ML736212">
    <property type="protein sequence ID" value="KAE8378148.1"/>
    <property type="molecule type" value="Genomic_DNA"/>
</dbReference>
<evidence type="ECO:0000313" key="2">
    <source>
        <dbReference type="Proteomes" id="UP000326198"/>
    </source>
</evidence>
<protein>
    <submittedName>
        <fullName evidence="1">Uncharacterized protein</fullName>
    </submittedName>
</protein>
<keyword evidence="2" id="KW-1185">Reference proteome</keyword>
<gene>
    <name evidence="1" type="ORF">BDV26DRAFT_197533</name>
</gene>
<organism evidence="1 2">
    <name type="scientific">Aspergillus bertholletiae</name>
    <dbReference type="NCBI Taxonomy" id="1226010"/>
    <lineage>
        <taxon>Eukaryota</taxon>
        <taxon>Fungi</taxon>
        <taxon>Dikarya</taxon>
        <taxon>Ascomycota</taxon>
        <taxon>Pezizomycotina</taxon>
        <taxon>Eurotiomycetes</taxon>
        <taxon>Eurotiomycetidae</taxon>
        <taxon>Eurotiales</taxon>
        <taxon>Aspergillaceae</taxon>
        <taxon>Aspergillus</taxon>
        <taxon>Aspergillus subgen. Circumdati</taxon>
    </lineage>
</organism>
<proteinExistence type="predicted"/>
<dbReference type="Proteomes" id="UP000326198">
    <property type="component" value="Unassembled WGS sequence"/>
</dbReference>
<evidence type="ECO:0000313" key="1">
    <source>
        <dbReference type="EMBL" id="KAE8378148.1"/>
    </source>
</evidence>
<reference evidence="1 2" key="1">
    <citation type="submission" date="2019-04" db="EMBL/GenBank/DDBJ databases">
        <title>Friends and foes A comparative genomics studyof 23 Aspergillus species from section Flavi.</title>
        <authorList>
            <consortium name="DOE Joint Genome Institute"/>
            <person name="Kjaerbolling I."/>
            <person name="Vesth T."/>
            <person name="Frisvad J.C."/>
            <person name="Nybo J.L."/>
            <person name="Theobald S."/>
            <person name="Kildgaard S."/>
            <person name="Isbrandt T."/>
            <person name="Kuo A."/>
            <person name="Sato A."/>
            <person name="Lyhne E.K."/>
            <person name="Kogle M.E."/>
            <person name="Wiebenga A."/>
            <person name="Kun R.S."/>
            <person name="Lubbers R.J."/>
            <person name="Makela M.R."/>
            <person name="Barry K."/>
            <person name="Chovatia M."/>
            <person name="Clum A."/>
            <person name="Daum C."/>
            <person name="Haridas S."/>
            <person name="He G."/>
            <person name="LaButti K."/>
            <person name="Lipzen A."/>
            <person name="Mondo S."/>
            <person name="Riley R."/>
            <person name="Salamov A."/>
            <person name="Simmons B.A."/>
            <person name="Magnuson J.K."/>
            <person name="Henrissat B."/>
            <person name="Mortensen U.H."/>
            <person name="Larsen T.O."/>
            <person name="Devries R.P."/>
            <person name="Grigoriev I.V."/>
            <person name="Machida M."/>
            <person name="Baker S.E."/>
            <person name="Andersen M.R."/>
        </authorList>
    </citation>
    <scope>NUCLEOTIDE SEQUENCE [LARGE SCALE GENOMIC DNA]</scope>
    <source>
        <strain evidence="1 2">IBT 29228</strain>
    </source>
</reference>
<dbReference type="AlphaFoldDB" id="A0A5N7B8T3"/>
<accession>A0A5N7B8T3</accession>